<sequence length="293" mass="33602">MRKYLLIVLLVFSVLSFSVAQNTGKSLKMQFFCPKWGAESLSWEDFCKKVKDAGYDGVEAPFPAEETERKKAMDALKKYELLYVGMIFYNPAPQAHLKDYEQQIRTVATMKPVFINSHTGKDFTAFEQNKAVIDVADRVSKEIGIKIIHETHRGRFSYAANVTKNYLDKIPSLRLTLDISHWCAVHESYLDDQSDAIQTVLERTDHIHSRVGHPEGPQVSDPRAPEWKVALDKHLAWWDKVVALHKQKGTPLTVTTEFGPPGYLPTLPFTNQPVTSQWDVNVYMMQLLKQRYQ</sequence>
<feature type="chain" id="PRO_5041950222" evidence="1">
    <location>
        <begin position="21"/>
        <end position="293"/>
    </location>
</feature>
<organism evidence="3 6">
    <name type="scientific">Xanthocytophaga flava</name>
    <dbReference type="NCBI Taxonomy" id="3048013"/>
    <lineage>
        <taxon>Bacteria</taxon>
        <taxon>Pseudomonadati</taxon>
        <taxon>Bacteroidota</taxon>
        <taxon>Cytophagia</taxon>
        <taxon>Cytophagales</taxon>
        <taxon>Rhodocytophagaceae</taxon>
        <taxon>Xanthocytophaga</taxon>
    </lineage>
</organism>
<evidence type="ECO:0000313" key="5">
    <source>
        <dbReference type="Proteomes" id="UP001228581"/>
    </source>
</evidence>
<dbReference type="InterPro" id="IPR013022">
    <property type="entry name" value="Xyl_isomerase-like_TIM-brl"/>
</dbReference>
<dbReference type="Proteomes" id="UP001228581">
    <property type="component" value="Unassembled WGS sequence"/>
</dbReference>
<protein>
    <submittedName>
        <fullName evidence="3">TIM barrel protein</fullName>
    </submittedName>
</protein>
<keyword evidence="1" id="KW-0732">Signal</keyword>
<dbReference type="InterPro" id="IPR036237">
    <property type="entry name" value="Xyl_isomerase-like_sf"/>
</dbReference>
<name>A0AAE3QQQ0_9BACT</name>
<dbReference type="EMBL" id="JASJOT010000008">
    <property type="protein sequence ID" value="MDJ1494203.1"/>
    <property type="molecule type" value="Genomic_DNA"/>
</dbReference>
<dbReference type="Gene3D" id="3.20.20.150">
    <property type="entry name" value="Divalent-metal-dependent TIM barrel enzymes"/>
    <property type="match status" value="1"/>
</dbReference>
<evidence type="ECO:0000313" key="6">
    <source>
        <dbReference type="Proteomes" id="UP001241110"/>
    </source>
</evidence>
<comment type="caution">
    <text evidence="3">The sequence shown here is derived from an EMBL/GenBank/DDBJ whole genome shotgun (WGS) entry which is preliminary data.</text>
</comment>
<accession>A0AAE3QQQ0</accession>
<dbReference type="RefSeq" id="WP_313984030.1">
    <property type="nucleotide sequence ID" value="NZ_JASJOS010000012.1"/>
</dbReference>
<feature type="domain" description="Xylose isomerase-like TIM barrel" evidence="2">
    <location>
        <begin position="48"/>
        <end position="208"/>
    </location>
</feature>
<dbReference type="SUPFAM" id="SSF51658">
    <property type="entry name" value="Xylose isomerase-like"/>
    <property type="match status" value="1"/>
</dbReference>
<gene>
    <name evidence="3" type="ORF">QNI16_24750</name>
    <name evidence="4" type="ORF">QNI19_14765</name>
</gene>
<dbReference type="Proteomes" id="UP001241110">
    <property type="component" value="Unassembled WGS sequence"/>
</dbReference>
<reference evidence="3 5" key="1">
    <citation type="submission" date="2023-05" db="EMBL/GenBank/DDBJ databases">
        <authorList>
            <person name="Zhang X."/>
        </authorList>
    </citation>
    <scope>NUCLEOTIDE SEQUENCE</scope>
    <source>
        <strain evidence="4 5">DM2B3-1</strain>
        <strain evidence="3">YF14B1</strain>
    </source>
</reference>
<evidence type="ECO:0000259" key="2">
    <source>
        <dbReference type="Pfam" id="PF01261"/>
    </source>
</evidence>
<evidence type="ECO:0000256" key="1">
    <source>
        <dbReference type="SAM" id="SignalP"/>
    </source>
</evidence>
<keyword evidence="5" id="KW-1185">Reference proteome</keyword>
<dbReference type="AlphaFoldDB" id="A0AAE3QQQ0"/>
<proteinExistence type="predicted"/>
<dbReference type="EMBL" id="JASJOS010000012">
    <property type="protein sequence ID" value="MDJ1483732.1"/>
    <property type="molecule type" value="Genomic_DNA"/>
</dbReference>
<evidence type="ECO:0000313" key="4">
    <source>
        <dbReference type="EMBL" id="MDJ1494203.1"/>
    </source>
</evidence>
<dbReference type="Pfam" id="PF01261">
    <property type="entry name" value="AP_endonuc_2"/>
    <property type="match status" value="1"/>
</dbReference>
<feature type="signal peptide" evidence="1">
    <location>
        <begin position="1"/>
        <end position="20"/>
    </location>
</feature>
<evidence type="ECO:0000313" key="3">
    <source>
        <dbReference type="EMBL" id="MDJ1483732.1"/>
    </source>
</evidence>